<evidence type="ECO:0000313" key="2">
    <source>
        <dbReference type="EMBL" id="CAB5068510.1"/>
    </source>
</evidence>
<dbReference type="EMBL" id="CAFBQW010000201">
    <property type="protein sequence ID" value="CAB5068510.1"/>
    <property type="molecule type" value="Genomic_DNA"/>
</dbReference>
<reference evidence="2" key="1">
    <citation type="submission" date="2020-05" db="EMBL/GenBank/DDBJ databases">
        <authorList>
            <person name="Chiriac C."/>
            <person name="Salcher M."/>
            <person name="Ghai R."/>
            <person name="Kavagutti S V."/>
        </authorList>
    </citation>
    <scope>NUCLEOTIDE SEQUENCE</scope>
</reference>
<dbReference type="AlphaFoldDB" id="A0A6J7UR48"/>
<feature type="region of interest" description="Disordered" evidence="1">
    <location>
        <begin position="101"/>
        <end position="127"/>
    </location>
</feature>
<organism evidence="2">
    <name type="scientific">freshwater metagenome</name>
    <dbReference type="NCBI Taxonomy" id="449393"/>
    <lineage>
        <taxon>unclassified sequences</taxon>
        <taxon>metagenomes</taxon>
        <taxon>ecological metagenomes</taxon>
    </lineage>
</organism>
<protein>
    <submittedName>
        <fullName evidence="2">Unannotated protein</fullName>
    </submittedName>
</protein>
<name>A0A6J7UR48_9ZZZZ</name>
<gene>
    <name evidence="2" type="ORF">UFOPK4354_01526</name>
</gene>
<sequence>MAVFVLCPEPVRHTRCSSACSASSLICSSLADCSCSKRWKSRVRISSHHSTAACVNHYSYAGNRDRGFGQAGREHHSALLSVVALNDLLLFGGRQRAVELTNNHRSRSRSRSQTFEHAGDSKDLGSTWQKNQNVSRVRSQSLLNDCCYSLLERIMRRTWPVASLDGVHLGHCFDHRRRNRWGGL</sequence>
<accession>A0A6J7UR48</accession>
<evidence type="ECO:0000256" key="1">
    <source>
        <dbReference type="SAM" id="MobiDB-lite"/>
    </source>
</evidence>
<proteinExistence type="predicted"/>